<protein>
    <submittedName>
        <fullName evidence="1">Uncharacterized protein</fullName>
    </submittedName>
</protein>
<sequence>MSLERIVHLRKYSINQLSRPAYPRKPILKPLKVTTSAQGSIRTAKYNTIANTSLNILLAFKDSTLRKRASTGSLHSRMNRSVSAKNPISENYSKNSPAGIIAAVSNEYKSPSLGCCCLTSCTCRISERYFLNEFHGYLDGAADWNSEQVANSKAVRFDHVDIYSFSDDEDSDDTLSLCEGLSWIDDLEVEVEDHGKRTRG</sequence>
<organism evidence="1">
    <name type="scientific">Ophidiomyces ophidiicola</name>
    <dbReference type="NCBI Taxonomy" id="1387563"/>
    <lineage>
        <taxon>Eukaryota</taxon>
        <taxon>Fungi</taxon>
        <taxon>Dikarya</taxon>
        <taxon>Ascomycota</taxon>
        <taxon>Pezizomycotina</taxon>
        <taxon>Eurotiomycetes</taxon>
        <taxon>Eurotiomycetidae</taxon>
        <taxon>Onygenales</taxon>
        <taxon>Onygenaceae</taxon>
        <taxon>Ophidiomyces</taxon>
    </lineage>
</organism>
<name>A0ACB8UT97_9EURO</name>
<gene>
    <name evidence="1" type="ORF">LOY88_004545</name>
</gene>
<dbReference type="EMBL" id="JALBCA010000070">
    <property type="protein sequence ID" value="KAI2384593.1"/>
    <property type="molecule type" value="Genomic_DNA"/>
</dbReference>
<comment type="caution">
    <text evidence="1">The sequence shown here is derived from an EMBL/GenBank/DDBJ whole genome shotgun (WGS) entry which is preliminary data.</text>
</comment>
<accession>A0ACB8UT97</accession>
<proteinExistence type="predicted"/>
<evidence type="ECO:0000313" key="1">
    <source>
        <dbReference type="EMBL" id="KAI2384593.1"/>
    </source>
</evidence>
<reference evidence="1" key="1">
    <citation type="journal article" date="2022" name="bioRxiv">
        <title>Population genetic analysis of Ophidiomyces ophidiicola, the causative agent of snake fungal disease, indicates recent introductions to the USA.</title>
        <authorList>
            <person name="Ladner J.T."/>
            <person name="Palmer J.M."/>
            <person name="Ettinger C.L."/>
            <person name="Stajich J.E."/>
            <person name="Farrell T.M."/>
            <person name="Glorioso B.M."/>
            <person name="Lawson B."/>
            <person name="Price S.J."/>
            <person name="Stengle A.G."/>
            <person name="Grear D.A."/>
            <person name="Lorch J.M."/>
        </authorList>
    </citation>
    <scope>NUCLEOTIDE SEQUENCE</scope>
    <source>
        <strain evidence="1">NWHC 24266-5</strain>
    </source>
</reference>